<name>A0A239SU40_9BURK</name>
<dbReference type="EMBL" id="LT906435">
    <property type="protein sequence ID" value="SNU89011.1"/>
    <property type="molecule type" value="Genomic_DNA"/>
</dbReference>
<keyword evidence="1" id="KW-0812">Transmembrane</keyword>
<evidence type="ECO:0000256" key="1">
    <source>
        <dbReference type="SAM" id="Phobius"/>
    </source>
</evidence>
<evidence type="ECO:0000313" key="5">
    <source>
        <dbReference type="Proteomes" id="UP000335538"/>
    </source>
</evidence>
<protein>
    <submittedName>
        <fullName evidence="3">Membrane protein</fullName>
    </submittedName>
</protein>
<proteinExistence type="predicted"/>
<keyword evidence="1" id="KW-0472">Membrane</keyword>
<accession>A0A239SU40</accession>
<reference evidence="3 5" key="2">
    <citation type="submission" date="2019-08" db="EMBL/GenBank/DDBJ databases">
        <authorList>
            <person name="Peeters C."/>
        </authorList>
    </citation>
    <scope>NUCLEOTIDE SEQUENCE [LARGE SCALE GENOMIC DNA]</scope>
    <source>
        <strain evidence="3 5">LMG 31121</strain>
    </source>
</reference>
<sequence length="172" mass="19145">MLMRRRMYFLLPDLASAQRTMSDLLLARVEERHIHFMARDEMDLEGLHEANLLQTSDIVHGAEAGLVIGGFCGLAVGAVAAFFPIVGTRPQWELMIATAPLGALFGAWVSSMIGVSVPNSRLKAFREPLERGMILLMVDVRESRVEEIREMLKEHHPEAHMEGIEAAIPAFP</sequence>
<keyword evidence="4" id="KW-1185">Reference proteome</keyword>
<gene>
    <name evidence="3" type="ORF">PSP31121_03663</name>
    <name evidence="2" type="ORF">SAMEA4530655_04475</name>
</gene>
<dbReference type="Proteomes" id="UP000335538">
    <property type="component" value="Unassembled WGS sequence"/>
</dbReference>
<dbReference type="AlphaFoldDB" id="A0A239SU40"/>
<feature type="transmembrane region" description="Helical" evidence="1">
    <location>
        <begin position="92"/>
        <end position="117"/>
    </location>
</feature>
<dbReference type="Proteomes" id="UP000215126">
    <property type="component" value="Chromosome 1"/>
</dbReference>
<organism evidence="2 4">
    <name type="scientific">Pandoraea sputorum</name>
    <dbReference type="NCBI Taxonomy" id="93222"/>
    <lineage>
        <taxon>Bacteria</taxon>
        <taxon>Pseudomonadati</taxon>
        <taxon>Pseudomonadota</taxon>
        <taxon>Betaproteobacteria</taxon>
        <taxon>Burkholderiales</taxon>
        <taxon>Burkholderiaceae</taxon>
        <taxon>Pandoraea</taxon>
    </lineage>
</organism>
<dbReference type="STRING" id="93222.NA29_01205"/>
<reference evidence="2 4" key="1">
    <citation type="submission" date="2017-06" db="EMBL/GenBank/DDBJ databases">
        <authorList>
            <consortium name="Pathogen Informatics"/>
        </authorList>
    </citation>
    <scope>NUCLEOTIDE SEQUENCE [LARGE SCALE GENOMIC DNA]</scope>
    <source>
        <strain evidence="2 4">NCTC13161</strain>
    </source>
</reference>
<evidence type="ECO:0000313" key="4">
    <source>
        <dbReference type="Proteomes" id="UP000215126"/>
    </source>
</evidence>
<dbReference type="InterPro" id="IPR009200">
    <property type="entry name" value="DUF1269_membrane"/>
</dbReference>
<feature type="transmembrane region" description="Helical" evidence="1">
    <location>
        <begin position="64"/>
        <end position="86"/>
    </location>
</feature>
<evidence type="ECO:0000313" key="3">
    <source>
        <dbReference type="EMBL" id="VVE82259.1"/>
    </source>
</evidence>
<dbReference type="EMBL" id="CABPSR010000010">
    <property type="protein sequence ID" value="VVE82259.1"/>
    <property type="molecule type" value="Genomic_DNA"/>
</dbReference>
<keyword evidence="1" id="KW-1133">Transmembrane helix</keyword>
<evidence type="ECO:0000313" key="2">
    <source>
        <dbReference type="EMBL" id="SNU89011.1"/>
    </source>
</evidence>
<dbReference type="Pfam" id="PF06897">
    <property type="entry name" value="DUF1269"/>
    <property type="match status" value="1"/>
</dbReference>